<feature type="region of interest" description="Disordered" evidence="1">
    <location>
        <begin position="1"/>
        <end position="25"/>
    </location>
</feature>
<evidence type="ECO:0000259" key="2">
    <source>
        <dbReference type="Pfam" id="PF09995"/>
    </source>
</evidence>
<sequence length="309" mass="34831">MTGLPHTSDSPTRPSDSRVEETSRIRAPRRGGVVWRCFGDARSTLMAPQLLLLQVSHPVVGAGVADHSNFRAEPWPRLIRTLLSLTTVVYGGQEAATAEARRLIRVHAEMKGTDSSGRRYHALNPEAYHWVHATLVKGPVDAQRLFGKGMTADELEEYYRGMRDVGRVWGLKDHHLPADWTSFVAYYDDMVVNRLEHNQSVQDVLDELTRPAKPFRRLPGPLWSPLARVAAHYALLVTVGTLPPALRERLHLTWTPRQERALRRFARLVRLLMALVPPPLRITVSLAIAYWATHRPGTDPAARRPLGAW</sequence>
<dbReference type="PANTHER" id="PTHR36151">
    <property type="entry name" value="BLR2777 PROTEIN"/>
    <property type="match status" value="1"/>
</dbReference>
<organism evidence="3 4">
    <name type="scientific">Streptomyces poonensis</name>
    <dbReference type="NCBI Taxonomy" id="68255"/>
    <lineage>
        <taxon>Bacteria</taxon>
        <taxon>Bacillati</taxon>
        <taxon>Actinomycetota</taxon>
        <taxon>Actinomycetes</taxon>
        <taxon>Kitasatosporales</taxon>
        <taxon>Streptomycetaceae</taxon>
        <taxon>Streptomyces</taxon>
    </lineage>
</organism>
<reference evidence="3" key="1">
    <citation type="journal article" date="2014" name="Int. J. Syst. Evol. Microbiol.">
        <title>Complete genome sequence of Corynebacterium casei LMG S-19264T (=DSM 44701T), isolated from a smear-ripened cheese.</title>
        <authorList>
            <consortium name="US DOE Joint Genome Institute (JGI-PGF)"/>
            <person name="Walter F."/>
            <person name="Albersmeier A."/>
            <person name="Kalinowski J."/>
            <person name="Ruckert C."/>
        </authorList>
    </citation>
    <scope>NUCLEOTIDE SEQUENCE</scope>
    <source>
        <strain evidence="3">JCM 4815</strain>
    </source>
</reference>
<dbReference type="PANTHER" id="PTHR36151:SF3">
    <property type="entry name" value="ER-BOUND OXYGENASE MPAB_MPAB'_RUBBER OXYGENASE CATALYTIC DOMAIN-CONTAINING PROTEIN"/>
    <property type="match status" value="1"/>
</dbReference>
<protein>
    <recommendedName>
        <fullName evidence="2">ER-bound oxygenase mpaB/mpaB'/Rubber oxygenase catalytic domain-containing protein</fullName>
    </recommendedName>
</protein>
<dbReference type="EMBL" id="BMVW01000002">
    <property type="protein sequence ID" value="GGY98515.1"/>
    <property type="molecule type" value="Genomic_DNA"/>
</dbReference>
<dbReference type="AlphaFoldDB" id="A0A918PC82"/>
<dbReference type="Pfam" id="PF09995">
    <property type="entry name" value="MPAB_Lcp_cat"/>
    <property type="match status" value="1"/>
</dbReference>
<gene>
    <name evidence="3" type="ORF">GCM10010365_16350</name>
</gene>
<evidence type="ECO:0000313" key="3">
    <source>
        <dbReference type="EMBL" id="GGY98515.1"/>
    </source>
</evidence>
<evidence type="ECO:0000256" key="1">
    <source>
        <dbReference type="SAM" id="MobiDB-lite"/>
    </source>
</evidence>
<dbReference type="GO" id="GO:0016491">
    <property type="term" value="F:oxidoreductase activity"/>
    <property type="evidence" value="ECO:0007669"/>
    <property type="project" value="InterPro"/>
</dbReference>
<reference evidence="3" key="2">
    <citation type="submission" date="2020-09" db="EMBL/GenBank/DDBJ databases">
        <authorList>
            <person name="Sun Q."/>
            <person name="Ohkuma M."/>
        </authorList>
    </citation>
    <scope>NUCLEOTIDE SEQUENCE</scope>
    <source>
        <strain evidence="3">JCM 4815</strain>
    </source>
</reference>
<dbReference type="InterPro" id="IPR018713">
    <property type="entry name" value="MPAB/Lcp_cat_dom"/>
</dbReference>
<feature type="domain" description="ER-bound oxygenase mpaB/mpaB'/Rubber oxygenase catalytic" evidence="2">
    <location>
        <begin position="35"/>
        <end position="270"/>
    </location>
</feature>
<name>A0A918PC82_9ACTN</name>
<feature type="compositionally biased region" description="Polar residues" evidence="1">
    <location>
        <begin position="1"/>
        <end position="14"/>
    </location>
</feature>
<feature type="compositionally biased region" description="Basic and acidic residues" evidence="1">
    <location>
        <begin position="15"/>
        <end position="24"/>
    </location>
</feature>
<accession>A0A918PC82</accession>
<proteinExistence type="predicted"/>
<comment type="caution">
    <text evidence="3">The sequence shown here is derived from an EMBL/GenBank/DDBJ whole genome shotgun (WGS) entry which is preliminary data.</text>
</comment>
<evidence type="ECO:0000313" key="4">
    <source>
        <dbReference type="Proteomes" id="UP000622166"/>
    </source>
</evidence>
<keyword evidence="4" id="KW-1185">Reference proteome</keyword>
<dbReference type="Proteomes" id="UP000622166">
    <property type="component" value="Unassembled WGS sequence"/>
</dbReference>